<dbReference type="AlphaFoldDB" id="A0AAV1SE49"/>
<keyword evidence="2" id="KW-1185">Reference proteome</keyword>
<name>A0AAV1SE49_9ROSI</name>
<proteinExistence type="predicted"/>
<evidence type="ECO:0000313" key="2">
    <source>
        <dbReference type="Proteomes" id="UP001314170"/>
    </source>
</evidence>
<protein>
    <submittedName>
        <fullName evidence="1">Uncharacterized protein</fullName>
    </submittedName>
</protein>
<gene>
    <name evidence="1" type="ORF">DCAF_LOCUS20802</name>
</gene>
<evidence type="ECO:0000313" key="1">
    <source>
        <dbReference type="EMBL" id="CAK7348109.1"/>
    </source>
</evidence>
<comment type="caution">
    <text evidence="1">The sequence shown here is derived from an EMBL/GenBank/DDBJ whole genome shotgun (WGS) entry which is preliminary data.</text>
</comment>
<reference evidence="1 2" key="1">
    <citation type="submission" date="2024-01" db="EMBL/GenBank/DDBJ databases">
        <authorList>
            <person name="Waweru B."/>
        </authorList>
    </citation>
    <scope>NUCLEOTIDE SEQUENCE [LARGE SCALE GENOMIC DNA]</scope>
</reference>
<dbReference type="Proteomes" id="UP001314170">
    <property type="component" value="Unassembled WGS sequence"/>
</dbReference>
<accession>A0AAV1SE49</accession>
<sequence>MKQKQKSFEALKECVRQKNAIRRREPVRRRPCLYLPLPSMRTIQNVNPPSRIRLNPTAQTVDCANKFITLTSVMIVKDKSTVERDPVMKAAVTIEFVQAH</sequence>
<dbReference type="EMBL" id="CAWUPB010001173">
    <property type="protein sequence ID" value="CAK7348109.1"/>
    <property type="molecule type" value="Genomic_DNA"/>
</dbReference>
<organism evidence="1 2">
    <name type="scientific">Dovyalis caffra</name>
    <dbReference type="NCBI Taxonomy" id="77055"/>
    <lineage>
        <taxon>Eukaryota</taxon>
        <taxon>Viridiplantae</taxon>
        <taxon>Streptophyta</taxon>
        <taxon>Embryophyta</taxon>
        <taxon>Tracheophyta</taxon>
        <taxon>Spermatophyta</taxon>
        <taxon>Magnoliopsida</taxon>
        <taxon>eudicotyledons</taxon>
        <taxon>Gunneridae</taxon>
        <taxon>Pentapetalae</taxon>
        <taxon>rosids</taxon>
        <taxon>fabids</taxon>
        <taxon>Malpighiales</taxon>
        <taxon>Salicaceae</taxon>
        <taxon>Flacourtieae</taxon>
        <taxon>Dovyalis</taxon>
    </lineage>
</organism>